<dbReference type="GO" id="GO:0000271">
    <property type="term" value="P:polysaccharide biosynthetic process"/>
    <property type="evidence" value="ECO:0007669"/>
    <property type="project" value="TreeGrafter"/>
</dbReference>
<accession>A0A853L2X4</accession>
<dbReference type="PANTHER" id="PTHR21047:SF2">
    <property type="entry name" value="THYMIDINE DIPHOSPHO-4-KETO-RHAMNOSE 3,5-EPIMERASE"/>
    <property type="match status" value="1"/>
</dbReference>
<dbReference type="RefSeq" id="WP_064780359.1">
    <property type="nucleotide sequence ID" value="NZ_JPVZ01000002.1"/>
</dbReference>
<comment type="caution">
    <text evidence="8">The sequence shown here is derived from an EMBL/GenBank/DDBJ whole genome shotgun (WGS) entry which is preliminary data.</text>
</comment>
<dbReference type="InterPro" id="IPR000888">
    <property type="entry name" value="RmlC-like"/>
</dbReference>
<evidence type="ECO:0000256" key="1">
    <source>
        <dbReference type="ARBA" id="ARBA00001298"/>
    </source>
</evidence>
<dbReference type="GO" id="GO:0019305">
    <property type="term" value="P:dTDP-rhamnose biosynthetic process"/>
    <property type="evidence" value="ECO:0007669"/>
    <property type="project" value="UniProtKB-UniRule"/>
</dbReference>
<evidence type="ECO:0000313" key="8">
    <source>
        <dbReference type="EMBL" id="OAZ11209.1"/>
    </source>
</evidence>
<comment type="catalytic activity">
    <reaction evidence="1 7">
        <text>dTDP-4-dehydro-6-deoxy-alpha-D-glucose = dTDP-4-dehydro-beta-L-rhamnose</text>
        <dbReference type="Rhea" id="RHEA:16969"/>
        <dbReference type="ChEBI" id="CHEBI:57649"/>
        <dbReference type="ChEBI" id="CHEBI:62830"/>
        <dbReference type="EC" id="5.1.3.13"/>
    </reaction>
</comment>
<name>A0A853L2X4_9PROT</name>
<comment type="similarity">
    <text evidence="7">Belongs to the dTDP-4-dehydrorhamnose 3,5-epimerase family.</text>
</comment>
<keyword evidence="7" id="KW-0413">Isomerase</keyword>
<evidence type="ECO:0000256" key="2">
    <source>
        <dbReference type="ARBA" id="ARBA00001997"/>
    </source>
</evidence>
<comment type="function">
    <text evidence="2 7">Catalyzes the epimerization of the C3' and C5'positions of dTDP-6-deoxy-D-xylo-4-hexulose, forming dTDP-6-deoxy-L-lyxo-4-hexulose.</text>
</comment>
<gene>
    <name evidence="8" type="ORF">TH4_06680</name>
</gene>
<dbReference type="GO" id="GO:0005829">
    <property type="term" value="C:cytosol"/>
    <property type="evidence" value="ECO:0007669"/>
    <property type="project" value="TreeGrafter"/>
</dbReference>
<evidence type="ECO:0000256" key="7">
    <source>
        <dbReference type="RuleBase" id="RU364069"/>
    </source>
</evidence>
<evidence type="ECO:0000313" key="9">
    <source>
        <dbReference type="Proteomes" id="UP000094009"/>
    </source>
</evidence>
<dbReference type="UniPathway" id="UPA00124"/>
<reference evidence="8 9" key="1">
    <citation type="submission" date="2014-07" db="EMBL/GenBank/DDBJ databases">
        <title>Draft genome sequence of Thalassospira tepidiphila 1-1B.</title>
        <authorList>
            <person name="Lai Q."/>
            <person name="Shao Z."/>
        </authorList>
    </citation>
    <scope>NUCLEOTIDE SEQUENCE [LARGE SCALE GENOMIC DNA]</scope>
    <source>
        <strain evidence="8 9">MCCC 1A03514</strain>
    </source>
</reference>
<evidence type="ECO:0000256" key="6">
    <source>
        <dbReference type="PIRSR" id="PIRSR600888-3"/>
    </source>
</evidence>
<organism evidence="8 9">
    <name type="scientific">Thalassospira tepidiphila MCCC 1A03514</name>
    <dbReference type="NCBI Taxonomy" id="1177930"/>
    <lineage>
        <taxon>Bacteria</taxon>
        <taxon>Pseudomonadati</taxon>
        <taxon>Pseudomonadota</taxon>
        <taxon>Alphaproteobacteria</taxon>
        <taxon>Rhodospirillales</taxon>
        <taxon>Thalassospiraceae</taxon>
        <taxon>Thalassospira</taxon>
    </lineage>
</organism>
<dbReference type="InterPro" id="IPR011051">
    <property type="entry name" value="RmlC_Cupin_sf"/>
</dbReference>
<dbReference type="GO" id="GO:0008830">
    <property type="term" value="F:dTDP-4-dehydrorhamnose 3,5-epimerase activity"/>
    <property type="evidence" value="ECO:0007669"/>
    <property type="project" value="UniProtKB-UniRule"/>
</dbReference>
<feature type="active site" description="Proton acceptor" evidence="5">
    <location>
        <position position="64"/>
    </location>
</feature>
<dbReference type="SUPFAM" id="SSF51182">
    <property type="entry name" value="RmlC-like cupins"/>
    <property type="match status" value="1"/>
</dbReference>
<feature type="active site" description="Proton donor" evidence="5">
    <location>
        <position position="134"/>
    </location>
</feature>
<feature type="site" description="Participates in a stacking interaction with the thymidine ring of dTDP-4-oxo-6-deoxyglucose" evidence="6">
    <location>
        <position position="140"/>
    </location>
</feature>
<evidence type="ECO:0000256" key="4">
    <source>
        <dbReference type="ARBA" id="ARBA00019595"/>
    </source>
</evidence>
<protein>
    <recommendedName>
        <fullName evidence="4 7">dTDP-4-dehydrorhamnose 3,5-epimerase</fullName>
        <ecNumber evidence="3 7">5.1.3.13</ecNumber>
    </recommendedName>
    <alternativeName>
        <fullName evidence="7">Thymidine diphospho-4-keto-rhamnose 3,5-epimerase</fullName>
    </alternativeName>
</protein>
<sequence>MPVEFTAFDIEGPVLFVPNRHRDKRGVFAETFRYDDFCEVVGDIDLVQENHSISVPINTIRGLHFQTCPYAQGKLIRVTQGAILDVAVDIRPRSATFGQHIKIELSAENWYQLWIPEGFAHGFKTLKPDTHVMYKASNYYSPDHDRGIAWNDPDLGIDWQLYGQQPVVSEKDSRQPLLSELDPETLGPMGHTPPNHDFTPLNLNRANVTVLSANPS</sequence>
<evidence type="ECO:0000256" key="3">
    <source>
        <dbReference type="ARBA" id="ARBA00012098"/>
    </source>
</evidence>
<dbReference type="EMBL" id="JPVZ01000002">
    <property type="protein sequence ID" value="OAZ11209.1"/>
    <property type="molecule type" value="Genomic_DNA"/>
</dbReference>
<dbReference type="Pfam" id="PF00908">
    <property type="entry name" value="dTDP_sugar_isom"/>
    <property type="match status" value="1"/>
</dbReference>
<comment type="pathway">
    <text evidence="7">Carbohydrate biosynthesis; dTDP-L-rhamnose biosynthesis.</text>
</comment>
<dbReference type="Gene3D" id="2.60.120.10">
    <property type="entry name" value="Jelly Rolls"/>
    <property type="match status" value="1"/>
</dbReference>
<evidence type="ECO:0000256" key="5">
    <source>
        <dbReference type="PIRSR" id="PIRSR600888-1"/>
    </source>
</evidence>
<dbReference type="CDD" id="cd00438">
    <property type="entry name" value="cupin_RmlC"/>
    <property type="match status" value="1"/>
</dbReference>
<dbReference type="NCBIfam" id="TIGR01221">
    <property type="entry name" value="rmlC"/>
    <property type="match status" value="1"/>
</dbReference>
<proteinExistence type="inferred from homology"/>
<dbReference type="AlphaFoldDB" id="A0A853L2X4"/>
<comment type="subunit">
    <text evidence="7">Homodimer.</text>
</comment>
<dbReference type="EC" id="5.1.3.13" evidence="3 7"/>
<dbReference type="InterPro" id="IPR014710">
    <property type="entry name" value="RmlC-like_jellyroll"/>
</dbReference>
<dbReference type="Proteomes" id="UP000094009">
    <property type="component" value="Unassembled WGS sequence"/>
</dbReference>
<dbReference type="PANTHER" id="PTHR21047">
    <property type="entry name" value="DTDP-6-DEOXY-D-GLUCOSE-3,5 EPIMERASE"/>
    <property type="match status" value="1"/>
</dbReference>